<dbReference type="InterPro" id="IPR020846">
    <property type="entry name" value="MFS_dom"/>
</dbReference>
<keyword evidence="2" id="KW-0813">Transport</keyword>
<feature type="transmembrane region" description="Helical" evidence="6">
    <location>
        <begin position="356"/>
        <end position="376"/>
    </location>
</feature>
<dbReference type="Pfam" id="PF07690">
    <property type="entry name" value="MFS_1"/>
    <property type="match status" value="1"/>
</dbReference>
<feature type="transmembrane region" description="Helical" evidence="6">
    <location>
        <begin position="382"/>
        <end position="404"/>
    </location>
</feature>
<feature type="transmembrane region" description="Helical" evidence="6">
    <location>
        <begin position="58"/>
        <end position="75"/>
    </location>
</feature>
<feature type="domain" description="Major facilitator superfamily (MFS) profile" evidence="7">
    <location>
        <begin position="62"/>
        <end position="475"/>
    </location>
</feature>
<feature type="transmembrane region" description="Helical" evidence="6">
    <location>
        <begin position="133"/>
        <end position="152"/>
    </location>
</feature>
<dbReference type="SUPFAM" id="SSF103473">
    <property type="entry name" value="MFS general substrate transporter"/>
    <property type="match status" value="1"/>
</dbReference>
<evidence type="ECO:0000256" key="4">
    <source>
        <dbReference type="ARBA" id="ARBA00022989"/>
    </source>
</evidence>
<evidence type="ECO:0000259" key="7">
    <source>
        <dbReference type="PROSITE" id="PS50850"/>
    </source>
</evidence>
<reference evidence="8 9" key="1">
    <citation type="submission" date="2024-01" db="EMBL/GenBank/DDBJ databases">
        <authorList>
            <person name="Allen C."/>
            <person name="Tagirdzhanova G."/>
        </authorList>
    </citation>
    <scope>NUCLEOTIDE SEQUENCE [LARGE SCALE GENOMIC DNA]</scope>
</reference>
<dbReference type="InterPro" id="IPR011701">
    <property type="entry name" value="MFS"/>
</dbReference>
<feature type="transmembrane region" description="Helical" evidence="6">
    <location>
        <begin position="101"/>
        <end position="121"/>
    </location>
</feature>
<feature type="transmembrane region" description="Helical" evidence="6">
    <location>
        <begin position="191"/>
        <end position="210"/>
    </location>
</feature>
<organism evidence="8 9">
    <name type="scientific">Sporothrix bragantina</name>
    <dbReference type="NCBI Taxonomy" id="671064"/>
    <lineage>
        <taxon>Eukaryota</taxon>
        <taxon>Fungi</taxon>
        <taxon>Dikarya</taxon>
        <taxon>Ascomycota</taxon>
        <taxon>Pezizomycotina</taxon>
        <taxon>Sordariomycetes</taxon>
        <taxon>Sordariomycetidae</taxon>
        <taxon>Ophiostomatales</taxon>
        <taxon>Ophiostomataceae</taxon>
        <taxon>Sporothrix</taxon>
    </lineage>
</organism>
<feature type="transmembrane region" description="Helical" evidence="6">
    <location>
        <begin position="449"/>
        <end position="472"/>
    </location>
</feature>
<feature type="transmembrane region" description="Helical" evidence="6">
    <location>
        <begin position="328"/>
        <end position="349"/>
    </location>
</feature>
<keyword evidence="9" id="KW-1185">Reference proteome</keyword>
<keyword evidence="4 6" id="KW-1133">Transmembrane helix</keyword>
<dbReference type="EMBL" id="CAWUHC010000004">
    <property type="protein sequence ID" value="CAK7210064.1"/>
    <property type="molecule type" value="Genomic_DNA"/>
</dbReference>
<comment type="caution">
    <text evidence="8">The sequence shown here is derived from an EMBL/GenBank/DDBJ whole genome shotgun (WGS) entry which is preliminary data.</text>
</comment>
<name>A0ABP0AS12_9PEZI</name>
<protein>
    <recommendedName>
        <fullName evidence="7">Major facilitator superfamily (MFS) profile domain-containing protein</fullName>
    </recommendedName>
</protein>
<dbReference type="Proteomes" id="UP001642406">
    <property type="component" value="Unassembled WGS sequence"/>
</dbReference>
<evidence type="ECO:0000256" key="2">
    <source>
        <dbReference type="ARBA" id="ARBA00022448"/>
    </source>
</evidence>
<feature type="transmembrane region" description="Helical" evidence="6">
    <location>
        <begin position="416"/>
        <end position="437"/>
    </location>
</feature>
<evidence type="ECO:0000256" key="1">
    <source>
        <dbReference type="ARBA" id="ARBA00004141"/>
    </source>
</evidence>
<evidence type="ECO:0000313" key="9">
    <source>
        <dbReference type="Proteomes" id="UP001642406"/>
    </source>
</evidence>
<evidence type="ECO:0000256" key="5">
    <source>
        <dbReference type="ARBA" id="ARBA00023136"/>
    </source>
</evidence>
<proteinExistence type="predicted"/>
<accession>A0ABP0AS12</accession>
<keyword evidence="5 6" id="KW-0472">Membrane</keyword>
<dbReference type="PANTHER" id="PTHR43791">
    <property type="entry name" value="PERMEASE-RELATED"/>
    <property type="match status" value="1"/>
</dbReference>
<feature type="transmembrane region" description="Helical" evidence="6">
    <location>
        <begin position="222"/>
        <end position="242"/>
    </location>
</feature>
<comment type="subcellular location">
    <subcellularLocation>
        <location evidence="1">Membrane</location>
        <topology evidence="1">Multi-pass membrane protein</topology>
    </subcellularLocation>
</comment>
<dbReference type="Gene3D" id="1.20.1250.20">
    <property type="entry name" value="MFS general substrate transporter like domains"/>
    <property type="match status" value="2"/>
</dbReference>
<dbReference type="InterPro" id="IPR036259">
    <property type="entry name" value="MFS_trans_sf"/>
</dbReference>
<keyword evidence="3 6" id="KW-0812">Transmembrane</keyword>
<sequence>MDGIKTAPVASEPAEVGDTEKVQSLAVYDDVGRALYEQAQTHDVAQLEQDAHKVKRKLDFIVLPMMMITYALGFLDKSTLNYANVYGLQKDLHMTGGQYDWVASAASLGWLISAYPASLILQKFSISRLMGGLLIVWGGLCMLTAATTNYGGIFTLRLLLGGSEAPITPGTLMLTSMMWTSDEAPLRTSMWLAVDGVATIVGALLAWGLGHTTSDIIPSWKFVFLVVGAITVAWAGVILVFLPDGPHKGRIFSEYERAVLVWRVAKDKRGVKSPKLRIYQIWETLIDPKTWLLCLSSAALGILNGGVVNFKSALISGFGFAGQEANLLGMPSGAIQIAGCVLFGMLAGLKNMKGVAIILSCIPGMVGLIGILTISHDPKYKYSLVACTWLQSCIASPIALSWSLPVVNVAGHTKRSCTLGLIFIFFSAGMIGGPHLFIAKEALRYPTAIIGLLSSYGAAMVLQVVYTALCYFQNKARDEKYGRPADVGERATDDGALRGFEDQTDMENKDFRFSL</sequence>
<evidence type="ECO:0000256" key="6">
    <source>
        <dbReference type="SAM" id="Phobius"/>
    </source>
</evidence>
<dbReference type="PROSITE" id="PS50850">
    <property type="entry name" value="MFS"/>
    <property type="match status" value="1"/>
</dbReference>
<evidence type="ECO:0000256" key="3">
    <source>
        <dbReference type="ARBA" id="ARBA00022692"/>
    </source>
</evidence>
<dbReference type="PANTHER" id="PTHR43791:SF97">
    <property type="entry name" value="ALLANTOATE TRANSPORTER, PUTATIVE (AFU_ORTHOLOGUE AFUA_1G14700)-RELATED"/>
    <property type="match status" value="1"/>
</dbReference>
<evidence type="ECO:0000313" key="8">
    <source>
        <dbReference type="EMBL" id="CAK7210064.1"/>
    </source>
</evidence>
<gene>
    <name evidence="8" type="ORF">SBRCBS47491_000644</name>
</gene>